<protein>
    <recommendedName>
        <fullName evidence="4">Carboxypeptidase-like regulatory domain-containing protein</fullName>
    </recommendedName>
</protein>
<evidence type="ECO:0000313" key="2">
    <source>
        <dbReference type="EMBL" id="MBB6058844.1"/>
    </source>
</evidence>
<comment type="caution">
    <text evidence="2">The sequence shown here is derived from an EMBL/GenBank/DDBJ whole genome shotgun (WGS) entry which is preliminary data.</text>
</comment>
<evidence type="ECO:0000256" key="1">
    <source>
        <dbReference type="SAM" id="SignalP"/>
    </source>
</evidence>
<evidence type="ECO:0008006" key="4">
    <source>
        <dbReference type="Google" id="ProtNLM"/>
    </source>
</evidence>
<dbReference type="RefSeq" id="WP_183402992.1">
    <property type="nucleotide sequence ID" value="NZ_JACHGG010000002.1"/>
</dbReference>
<dbReference type="Pfam" id="PF13715">
    <property type="entry name" value="CarbopepD_reg_2"/>
    <property type="match status" value="1"/>
</dbReference>
<dbReference type="InterPro" id="IPR008969">
    <property type="entry name" value="CarboxyPept-like_regulatory"/>
</dbReference>
<feature type="signal peptide" evidence="1">
    <location>
        <begin position="1"/>
        <end position="19"/>
    </location>
</feature>
<sequence length="398" mass="44648">MNYALTLTLALTTVSLAQAQQLVLKGKVLDEQHRPVPFANVGPPGAEPGTATNEAGEFSLRVAKLPQKLAVVSLGYTPAMLEVTTPGPLTVTLKASTVALPEVRVRNPQQVATELVQRAYAKLARHQKEEQYGKAFYRQKQQHNSHYTEFLDAFYDVRFSPQGINGWQLEQARYGTANEDTGVDMSNFSAALRLIPVFDPKPSRRSLSVPLSPLGPQQFTFTLRQVLEDKGQETAVIDYGPRPNLDRFVPQGTLYIDFATAALRRIEARIPIENLMSMQLREGTTLTSQTMHMTTDFVPHRDSLSRIQSIRAAQRIVLSYEGKPDTTEISGNLFFYQYTARPAAKGYKSTGANYNDLKQAAKQRYDAGFWRNREVLRASPMEEKVIRDLEQRKAFGSF</sequence>
<dbReference type="SUPFAM" id="SSF49464">
    <property type="entry name" value="Carboxypeptidase regulatory domain-like"/>
    <property type="match status" value="1"/>
</dbReference>
<keyword evidence="3" id="KW-1185">Reference proteome</keyword>
<reference evidence="2 3" key="1">
    <citation type="submission" date="2020-08" db="EMBL/GenBank/DDBJ databases">
        <title>Genomic Encyclopedia of Type Strains, Phase IV (KMG-IV): sequencing the most valuable type-strain genomes for metagenomic binning, comparative biology and taxonomic classification.</title>
        <authorList>
            <person name="Goeker M."/>
        </authorList>
    </citation>
    <scope>NUCLEOTIDE SEQUENCE [LARGE SCALE GENOMIC DNA]</scope>
    <source>
        <strain evidence="2 3">DSM 26718</strain>
    </source>
</reference>
<proteinExistence type="predicted"/>
<evidence type="ECO:0000313" key="3">
    <source>
        <dbReference type="Proteomes" id="UP000532746"/>
    </source>
</evidence>
<name>A0A7W9T121_9BACT</name>
<dbReference type="Proteomes" id="UP000532746">
    <property type="component" value="Unassembled WGS sequence"/>
</dbReference>
<dbReference type="AlphaFoldDB" id="A0A7W9T121"/>
<feature type="chain" id="PRO_5030882748" description="Carboxypeptidase-like regulatory domain-containing protein" evidence="1">
    <location>
        <begin position="20"/>
        <end position="398"/>
    </location>
</feature>
<keyword evidence="1" id="KW-0732">Signal</keyword>
<dbReference type="EMBL" id="JACHGG010000002">
    <property type="protein sequence ID" value="MBB6058844.1"/>
    <property type="molecule type" value="Genomic_DNA"/>
</dbReference>
<gene>
    <name evidence="2" type="ORF">HNQ93_001690</name>
</gene>
<organism evidence="2 3">
    <name type="scientific">Hymenobacter luteus</name>
    <dbReference type="NCBI Taxonomy" id="1411122"/>
    <lineage>
        <taxon>Bacteria</taxon>
        <taxon>Pseudomonadati</taxon>
        <taxon>Bacteroidota</taxon>
        <taxon>Cytophagia</taxon>
        <taxon>Cytophagales</taxon>
        <taxon>Hymenobacteraceae</taxon>
        <taxon>Hymenobacter</taxon>
    </lineage>
</organism>
<accession>A0A7W9T121</accession>